<feature type="signal peptide" evidence="1">
    <location>
        <begin position="1"/>
        <end position="19"/>
    </location>
</feature>
<protein>
    <submittedName>
        <fullName evidence="2">Type IX secretion system membrane protein PorP/SprF</fullName>
    </submittedName>
</protein>
<name>A0ABS7G6A3_9BACT</name>
<evidence type="ECO:0000313" key="3">
    <source>
        <dbReference type="Proteomes" id="UP000812961"/>
    </source>
</evidence>
<accession>A0ABS7G6A3</accession>
<dbReference type="RefSeq" id="WP_220248219.1">
    <property type="nucleotide sequence ID" value="NZ_JAICCF010000001.1"/>
</dbReference>
<gene>
    <name evidence="2" type="ORF">K1Y79_01450</name>
</gene>
<keyword evidence="1" id="KW-0732">Signal</keyword>
<proteinExistence type="predicted"/>
<evidence type="ECO:0000313" key="2">
    <source>
        <dbReference type="EMBL" id="MBW8682986.1"/>
    </source>
</evidence>
<feature type="chain" id="PRO_5046938003" evidence="1">
    <location>
        <begin position="20"/>
        <end position="327"/>
    </location>
</feature>
<dbReference type="NCBIfam" id="TIGR03519">
    <property type="entry name" value="T9SS_PorP_fam"/>
    <property type="match status" value="1"/>
</dbReference>
<keyword evidence="3" id="KW-1185">Reference proteome</keyword>
<reference evidence="2 3" key="1">
    <citation type="submission" date="2021-08" db="EMBL/GenBank/DDBJ databases">
        <title>The genome sequence of Chitinophaga sp. B61.</title>
        <authorList>
            <person name="Zhang X."/>
        </authorList>
    </citation>
    <scope>NUCLEOTIDE SEQUENCE [LARGE SCALE GENOMIC DNA]</scope>
    <source>
        <strain evidence="2 3">B61</strain>
    </source>
</reference>
<dbReference type="EMBL" id="JAICCF010000001">
    <property type="protein sequence ID" value="MBW8682986.1"/>
    <property type="molecule type" value="Genomic_DNA"/>
</dbReference>
<comment type="caution">
    <text evidence="2">The sequence shown here is derived from an EMBL/GenBank/DDBJ whole genome shotgun (WGS) entry which is preliminary data.</text>
</comment>
<evidence type="ECO:0000256" key="1">
    <source>
        <dbReference type="SAM" id="SignalP"/>
    </source>
</evidence>
<dbReference type="Pfam" id="PF11751">
    <property type="entry name" value="PorP_SprF"/>
    <property type="match status" value="1"/>
</dbReference>
<sequence>MKRNIILMVLLMLGKLSFAQQDAQFSQYMFNGIYINPAYAGYKEALNLHGYYRNQWSGIEGAPRSFSLALDNVSADGNVGWGVQVATDRLGAQTAESVYGNYAYRIRTNEDGTARLSFGFSLGVVQLGINGRLLWTQDPETEIVPGVIKTMVPDARAGIFYADQQFYAGISVDNLVSPHVNKSKYAFIPQPKPHYYLTAGMMLPLNEQLQIRPSFLLKDDRGGPTSLDLNVFILFKEMLWLGGGYRTRVDVYSKEYLQKALTTSNAAIAAIEVFPTENLRIGYAYDFSIGPLQNYNSGTHELSIGFTLRSAASEEKRRNMVSCPKFF</sequence>
<organism evidence="2 3">
    <name type="scientific">Chitinophaga rhizophila</name>
    <dbReference type="NCBI Taxonomy" id="2866212"/>
    <lineage>
        <taxon>Bacteria</taxon>
        <taxon>Pseudomonadati</taxon>
        <taxon>Bacteroidota</taxon>
        <taxon>Chitinophagia</taxon>
        <taxon>Chitinophagales</taxon>
        <taxon>Chitinophagaceae</taxon>
        <taxon>Chitinophaga</taxon>
    </lineage>
</organism>
<dbReference type="Proteomes" id="UP000812961">
    <property type="component" value="Unassembled WGS sequence"/>
</dbReference>
<dbReference type="InterPro" id="IPR019861">
    <property type="entry name" value="PorP/SprF_Bacteroidetes"/>
</dbReference>